<organism evidence="2 3">
    <name type="scientific">Ajellomyces capsulatus (strain H143)</name>
    <name type="common">Darling's disease fungus</name>
    <name type="synonym">Histoplasma capsulatum</name>
    <dbReference type="NCBI Taxonomy" id="544712"/>
    <lineage>
        <taxon>Eukaryota</taxon>
        <taxon>Fungi</taxon>
        <taxon>Dikarya</taxon>
        <taxon>Ascomycota</taxon>
        <taxon>Pezizomycotina</taxon>
        <taxon>Eurotiomycetes</taxon>
        <taxon>Eurotiomycetidae</taxon>
        <taxon>Onygenales</taxon>
        <taxon>Ajellomycetaceae</taxon>
        <taxon>Histoplasma</taxon>
    </lineage>
</organism>
<feature type="region of interest" description="Disordered" evidence="1">
    <location>
        <begin position="89"/>
        <end position="112"/>
    </location>
</feature>
<sequence>MAFSPTSSHVSFSSKCFLFKYAKTISVATIDLCFTRELHPAKALGWKEKGYVSHQKGRQQRALGARKLTRIKAQSDVQQKVTELLGEELVVEKADPKPPETEDPPNPDPRGLLFGAELRRERVFEAGGAGGNEASEYGGGGGRGASDAKEPGGLNETLPKWDGVESTYSSVSSAGSRISPGPKPGGLPASEADSLFAFRSAIFPSAGDSTATKEQYFPAT</sequence>
<gene>
    <name evidence="2" type="ORF">HCDG_07480</name>
</gene>
<feature type="compositionally biased region" description="Basic and acidic residues" evidence="1">
    <location>
        <begin position="90"/>
        <end position="100"/>
    </location>
</feature>
<evidence type="ECO:0000256" key="1">
    <source>
        <dbReference type="SAM" id="MobiDB-lite"/>
    </source>
</evidence>
<feature type="region of interest" description="Disordered" evidence="1">
    <location>
        <begin position="126"/>
        <end position="191"/>
    </location>
</feature>
<dbReference type="VEuPathDB" id="FungiDB:HCDG_07480"/>
<protein>
    <submittedName>
        <fullName evidence="2">Uncharacterized protein</fullName>
    </submittedName>
</protein>
<accession>C6HN14</accession>
<evidence type="ECO:0000313" key="2">
    <source>
        <dbReference type="EMBL" id="EER38611.1"/>
    </source>
</evidence>
<name>C6HN14_AJECH</name>
<evidence type="ECO:0000313" key="3">
    <source>
        <dbReference type="Proteomes" id="UP000002624"/>
    </source>
</evidence>
<reference evidence="3" key="1">
    <citation type="submission" date="2009-05" db="EMBL/GenBank/DDBJ databases">
        <title>The genome sequence of Ajellomyces capsulatus strain H143.</title>
        <authorList>
            <person name="Champion M."/>
            <person name="Cuomo C.A."/>
            <person name="Ma L.-J."/>
            <person name="Henn M.R."/>
            <person name="Sil A."/>
            <person name="Goldman B."/>
            <person name="Young S.K."/>
            <person name="Kodira C.D."/>
            <person name="Zeng Q."/>
            <person name="Koehrsen M."/>
            <person name="Alvarado L."/>
            <person name="Berlin A.M."/>
            <person name="Borenstein D."/>
            <person name="Chen Z."/>
            <person name="Engels R."/>
            <person name="Freedman E."/>
            <person name="Gellesch M."/>
            <person name="Goldberg J."/>
            <person name="Griggs A."/>
            <person name="Gujja S."/>
            <person name="Heiman D.I."/>
            <person name="Hepburn T.A."/>
            <person name="Howarth C."/>
            <person name="Jen D."/>
            <person name="Larson L."/>
            <person name="Lewis B."/>
            <person name="Mehta T."/>
            <person name="Park D."/>
            <person name="Pearson M."/>
            <person name="Roberts A."/>
            <person name="Saif S."/>
            <person name="Shea T.D."/>
            <person name="Shenoy N."/>
            <person name="Sisk P."/>
            <person name="Stolte C."/>
            <person name="Sykes S."/>
            <person name="Walk T."/>
            <person name="White J."/>
            <person name="Yandava C."/>
            <person name="Klein B."/>
            <person name="McEwen J.G."/>
            <person name="Puccia R."/>
            <person name="Goldman G.H."/>
            <person name="Felipe M.S."/>
            <person name="Nino-Vega G."/>
            <person name="San-Blas G."/>
            <person name="Taylor J.W."/>
            <person name="Mendoza L."/>
            <person name="Galagan J.E."/>
            <person name="Nusbaum C."/>
            <person name="Birren B.W."/>
        </authorList>
    </citation>
    <scope>NUCLEOTIDE SEQUENCE [LARGE SCALE GENOMIC DNA]</scope>
    <source>
        <strain evidence="3">H143</strain>
    </source>
</reference>
<dbReference type="AlphaFoldDB" id="C6HN14"/>
<proteinExistence type="predicted"/>
<dbReference type="Proteomes" id="UP000002624">
    <property type="component" value="Unassembled WGS sequence"/>
</dbReference>
<feature type="compositionally biased region" description="Gly residues" evidence="1">
    <location>
        <begin position="127"/>
        <end position="144"/>
    </location>
</feature>
<feature type="compositionally biased region" description="Polar residues" evidence="1">
    <location>
        <begin position="166"/>
        <end position="176"/>
    </location>
</feature>
<dbReference type="HOGENOM" id="CLU_1255661_0_0_1"/>
<dbReference type="EMBL" id="GG692431">
    <property type="protein sequence ID" value="EER38611.1"/>
    <property type="molecule type" value="Genomic_DNA"/>
</dbReference>